<feature type="domain" description="GHMP kinase N-terminal" evidence="6">
    <location>
        <begin position="175"/>
        <end position="234"/>
    </location>
</feature>
<keyword evidence="10" id="KW-1185">Reference proteome</keyword>
<keyword evidence="3 7" id="KW-0418">Kinase</keyword>
<dbReference type="SUPFAM" id="SSF54211">
    <property type="entry name" value="Ribosomal protein S5 domain 2-like"/>
    <property type="match status" value="1"/>
</dbReference>
<name>A0A099TVQ3_9HELI</name>
<evidence type="ECO:0000256" key="4">
    <source>
        <dbReference type="ARBA" id="ARBA00022840"/>
    </source>
</evidence>
<evidence type="ECO:0000256" key="5">
    <source>
        <dbReference type="SAM" id="MobiDB-lite"/>
    </source>
</evidence>
<keyword evidence="2" id="KW-0547">Nucleotide-binding</keyword>
<sequence>MQNHKKNSLENHNLLSTSPNTSSLINKTKNYITKSTKIPQTSKQWIIKAYPKINIALKVFYKNQNTNSNSILHEIASRFHLVLGELYDIMSFSLHTADSLCFSLDSNLAIFRKIEPIDLGIEFILQGDFDCDIESNLIYKSYKILLEFYNLKRTQNLLSSQTNLDNTMNLSTKQRSILIKVNKKIPTGSGLGGGSVNAAISLIMLNDMLDCRLSVDELLACAKTLGSDVSFFVMVYLQGGDRLHSFFLYDFAESSDNHLPFCSANVFGTGEIVEPFFEEALSIKLHCNNISCHTGKVYDMFDTLCSTSIEYIHACDFKLCRLDSVNANTQFSNLNNIEVDFSLDSKTLLSIHSIFELNDLYLPASSLYPLESIRAALDKEYHKVFFSGSGSTFFSLDM</sequence>
<dbReference type="InterPro" id="IPR006204">
    <property type="entry name" value="GHMP_kinase_N_dom"/>
</dbReference>
<reference evidence="7 10" key="2">
    <citation type="submission" date="2018-06" db="EMBL/GenBank/DDBJ databases">
        <authorList>
            <consortium name="Pathogen Informatics"/>
            <person name="Doyle S."/>
        </authorList>
    </citation>
    <scope>NUCLEOTIDE SEQUENCE [LARGE SCALE GENOMIC DNA]</scope>
    <source>
        <strain evidence="7 10">NCTC12714</strain>
    </source>
</reference>
<gene>
    <name evidence="7" type="primary">ispE</name>
    <name evidence="8" type="ORF">LS73_000540</name>
    <name evidence="7" type="ORF">NCTC12714_01089</name>
</gene>
<feature type="compositionally biased region" description="Low complexity" evidence="5">
    <location>
        <begin position="11"/>
        <end position="21"/>
    </location>
</feature>
<feature type="region of interest" description="Disordered" evidence="5">
    <location>
        <begin position="1"/>
        <end position="21"/>
    </location>
</feature>
<evidence type="ECO:0000256" key="3">
    <source>
        <dbReference type="ARBA" id="ARBA00022777"/>
    </source>
</evidence>
<evidence type="ECO:0000313" key="9">
    <source>
        <dbReference type="Proteomes" id="UP000029922"/>
    </source>
</evidence>
<dbReference type="EC" id="2.7.1.148" evidence="7"/>
<evidence type="ECO:0000313" key="7">
    <source>
        <dbReference type="EMBL" id="STQ86284.1"/>
    </source>
</evidence>
<dbReference type="OrthoDB" id="9809438at2"/>
<dbReference type="Gene3D" id="3.30.230.10">
    <property type="match status" value="1"/>
</dbReference>
<dbReference type="STRING" id="216.LS73_08830"/>
<keyword evidence="1 7" id="KW-0808">Transferase</keyword>
<dbReference type="AlphaFoldDB" id="A0A099TVQ3"/>
<dbReference type="PANTHER" id="PTHR43527:SF2">
    <property type="entry name" value="4-DIPHOSPHOCYTIDYL-2-C-METHYL-D-ERYTHRITOL KINASE, CHLOROPLASTIC"/>
    <property type="match status" value="1"/>
</dbReference>
<dbReference type="GO" id="GO:0050515">
    <property type="term" value="F:4-(cytidine 5'-diphospho)-2-C-methyl-D-erythritol kinase activity"/>
    <property type="evidence" value="ECO:0007669"/>
    <property type="project" value="UniProtKB-EC"/>
</dbReference>
<proteinExistence type="predicted"/>
<dbReference type="RefSeq" id="WP_034559218.1">
    <property type="nucleotide sequence ID" value="NZ_FZML01000010.1"/>
</dbReference>
<evidence type="ECO:0000256" key="1">
    <source>
        <dbReference type="ARBA" id="ARBA00022679"/>
    </source>
</evidence>
<keyword evidence="4" id="KW-0067">ATP-binding</keyword>
<dbReference type="EMBL" id="JRPD02000001">
    <property type="protein sequence ID" value="TLE01660.1"/>
    <property type="molecule type" value="Genomic_DNA"/>
</dbReference>
<dbReference type="InterPro" id="IPR020568">
    <property type="entry name" value="Ribosomal_Su5_D2-typ_SF"/>
</dbReference>
<accession>A0A099TVQ3</accession>
<dbReference type="EMBL" id="UGJE01000002">
    <property type="protein sequence ID" value="STQ86284.1"/>
    <property type="molecule type" value="Genomic_DNA"/>
</dbReference>
<dbReference type="PANTHER" id="PTHR43527">
    <property type="entry name" value="4-DIPHOSPHOCYTIDYL-2-C-METHYL-D-ERYTHRITOL KINASE, CHLOROPLASTIC"/>
    <property type="match status" value="1"/>
</dbReference>
<organism evidence="7 10">
    <name type="scientific">Helicobacter muridarum</name>
    <dbReference type="NCBI Taxonomy" id="216"/>
    <lineage>
        <taxon>Bacteria</taxon>
        <taxon>Pseudomonadati</taxon>
        <taxon>Campylobacterota</taxon>
        <taxon>Epsilonproteobacteria</taxon>
        <taxon>Campylobacterales</taxon>
        <taxon>Helicobacteraceae</taxon>
        <taxon>Helicobacter</taxon>
    </lineage>
</organism>
<dbReference type="Pfam" id="PF00288">
    <property type="entry name" value="GHMP_kinases_N"/>
    <property type="match status" value="1"/>
</dbReference>
<dbReference type="Proteomes" id="UP000255139">
    <property type="component" value="Unassembled WGS sequence"/>
</dbReference>
<evidence type="ECO:0000313" key="10">
    <source>
        <dbReference type="Proteomes" id="UP000255139"/>
    </source>
</evidence>
<dbReference type="GO" id="GO:0005524">
    <property type="term" value="F:ATP binding"/>
    <property type="evidence" value="ECO:0007669"/>
    <property type="project" value="UniProtKB-KW"/>
</dbReference>
<protein>
    <submittedName>
        <fullName evidence="7">4-diphosphocytidyl-2-C-methyl-D-erythritol kinase</fullName>
        <ecNumber evidence="7">2.7.1.148</ecNumber>
    </submittedName>
</protein>
<evidence type="ECO:0000259" key="6">
    <source>
        <dbReference type="Pfam" id="PF00288"/>
    </source>
</evidence>
<evidence type="ECO:0000313" key="8">
    <source>
        <dbReference type="EMBL" id="TLE01660.1"/>
    </source>
</evidence>
<reference evidence="8 9" key="1">
    <citation type="journal article" date="2014" name="Genome Announc.">
        <title>Draft genome sequences of eight enterohepatic helicobacter species isolated from both laboratory and wild rodents.</title>
        <authorList>
            <person name="Sheh A."/>
            <person name="Shen Z."/>
            <person name="Fox J.G."/>
        </authorList>
    </citation>
    <scope>NUCLEOTIDE SEQUENCE [LARGE SCALE GENOMIC DNA]</scope>
    <source>
        <strain evidence="8 9">ST1</strain>
    </source>
</reference>
<dbReference type="Proteomes" id="UP000029922">
    <property type="component" value="Unassembled WGS sequence"/>
</dbReference>
<dbReference type="InterPro" id="IPR014721">
    <property type="entry name" value="Ribsml_uS5_D2-typ_fold_subgr"/>
</dbReference>
<evidence type="ECO:0000256" key="2">
    <source>
        <dbReference type="ARBA" id="ARBA00022741"/>
    </source>
</evidence>